<keyword evidence="3" id="KW-1185">Reference proteome</keyword>
<feature type="domain" description="Cyclic nucleotide-binding" evidence="1">
    <location>
        <begin position="7"/>
        <end position="117"/>
    </location>
</feature>
<dbReference type="InterPro" id="IPR018490">
    <property type="entry name" value="cNMP-bd_dom_sf"/>
</dbReference>
<accession>S2DQ41</accession>
<dbReference type="InterPro" id="IPR000595">
    <property type="entry name" value="cNMP-bd_dom"/>
</dbReference>
<evidence type="ECO:0000313" key="3">
    <source>
        <dbReference type="Proteomes" id="UP000006073"/>
    </source>
</evidence>
<organism evidence="2 3">
    <name type="scientific">Indibacter alkaliphilus (strain CCUG 57479 / KCTC 22604 / LW1)</name>
    <dbReference type="NCBI Taxonomy" id="1189612"/>
    <lineage>
        <taxon>Bacteria</taxon>
        <taxon>Pseudomonadati</taxon>
        <taxon>Bacteroidota</taxon>
        <taxon>Cytophagia</taxon>
        <taxon>Cytophagales</taxon>
        <taxon>Cyclobacteriaceae</taxon>
    </lineage>
</organism>
<dbReference type="Gene3D" id="2.60.120.10">
    <property type="entry name" value="Jelly Rolls"/>
    <property type="match status" value="1"/>
</dbReference>
<sequence>MKKHLDHLVRLDESVYFKIEPFVVEKRYDKGNIIKKPGEKDRFAHFINKGYVAKILPSEKGRDYRLRIFEPGKVAADFDSYFSDQPTDFGLKALTYTSIFELDRELEPRLLQEVPEVIPLASALNRRILKESIQWYQVFLLSRLDGYRAMKNNFQEFMHFFSDKDLAFLFKCKEYQIKKIIKQVNS</sequence>
<protein>
    <recommendedName>
        <fullName evidence="1">Cyclic nucleotide-binding domain-containing protein</fullName>
    </recommendedName>
</protein>
<dbReference type="EMBL" id="ALWO02000052">
    <property type="protein sequence ID" value="EOZ91943.1"/>
    <property type="molecule type" value="Genomic_DNA"/>
</dbReference>
<dbReference type="SUPFAM" id="SSF51206">
    <property type="entry name" value="cAMP-binding domain-like"/>
    <property type="match status" value="1"/>
</dbReference>
<name>S2DQ41_INDAL</name>
<dbReference type="Proteomes" id="UP000006073">
    <property type="component" value="Unassembled WGS sequence"/>
</dbReference>
<reference evidence="2 3" key="1">
    <citation type="journal article" date="2013" name="Genome Announc.">
        <title>Draft Genome Sequence of Indibacter alkaliphilus Strain LW1T, Isolated from Lonar Lake, a Haloalkaline Lake in the Buldana District of Maharashtra, India.</title>
        <authorList>
            <person name="Singh A."/>
            <person name="Kumar Jangir P."/>
            <person name="Sharma R."/>
            <person name="Singh A."/>
            <person name="Kumar Pinnaka A."/>
            <person name="Shivaji S."/>
        </authorList>
    </citation>
    <scope>NUCLEOTIDE SEQUENCE [LARGE SCALE GENOMIC DNA]</scope>
    <source>
        <strain evidence="3">CCUG 57479 / KCTC 22604 / LW1</strain>
    </source>
</reference>
<dbReference type="eggNOG" id="COG0664">
    <property type="taxonomic scope" value="Bacteria"/>
</dbReference>
<evidence type="ECO:0000313" key="2">
    <source>
        <dbReference type="EMBL" id="EOZ91943.1"/>
    </source>
</evidence>
<gene>
    <name evidence="2" type="ORF">A33Q_4036</name>
</gene>
<dbReference type="PROSITE" id="PS50042">
    <property type="entry name" value="CNMP_BINDING_3"/>
    <property type="match status" value="1"/>
</dbReference>
<dbReference type="STRING" id="1189612.A33Q_4036"/>
<dbReference type="InterPro" id="IPR014710">
    <property type="entry name" value="RmlC-like_jellyroll"/>
</dbReference>
<comment type="caution">
    <text evidence="2">The sequence shown here is derived from an EMBL/GenBank/DDBJ whole genome shotgun (WGS) entry which is preliminary data.</text>
</comment>
<dbReference type="CDD" id="cd00038">
    <property type="entry name" value="CAP_ED"/>
    <property type="match status" value="1"/>
</dbReference>
<dbReference type="AlphaFoldDB" id="S2DQ41"/>
<proteinExistence type="predicted"/>
<evidence type="ECO:0000259" key="1">
    <source>
        <dbReference type="PROSITE" id="PS50042"/>
    </source>
</evidence>